<evidence type="ECO:0000313" key="2">
    <source>
        <dbReference type="EMBL" id="ATN92845.1"/>
    </source>
</evidence>
<dbReference type="EMBL" id="MF893340">
    <property type="protein sequence ID" value="ATN92845.1"/>
    <property type="molecule type" value="Genomic_DNA"/>
</dbReference>
<accession>A0A2R2YAQ3</accession>
<sequence>MNHFNKGDVVVRTAGEWRGVKQGDINVVESTNGGGIIYLVGFDGYAFDPDNFELADQQTTAVLGGFTPEIEVGSLVRMISRSPRHGAGLINIGDEGTVISLDEDGDGYRVKFPRHPTWHSGPDDCELVNKTPVPAVSIDEAVEACKTARTEIEELEAKVKALKDSIKVYEVVLQRAGLKFI</sequence>
<reference evidence="2 3" key="1">
    <citation type="journal article" date="2018" name="Arch. Virol.">
        <title>Genomic characterization and phylogenetic analysis of the novel Pseudomonas phage PPSC2.</title>
        <authorList>
            <person name="Wu X."/>
            <person name="Wu Y."/>
            <person name="Tang Y."/>
            <person name="Gan B."/>
        </authorList>
    </citation>
    <scope>NUCLEOTIDE SEQUENCE [LARGE SCALE GENOMIC DNA]</scope>
</reference>
<name>A0A2R2YAQ3_9CAUD</name>
<evidence type="ECO:0000313" key="3">
    <source>
        <dbReference type="Proteomes" id="UP000244827"/>
    </source>
</evidence>
<keyword evidence="1" id="KW-0175">Coiled coil</keyword>
<organism evidence="2 3">
    <name type="scientific">Pseudomonas phage PPSC2</name>
    <dbReference type="NCBI Taxonomy" id="2041350"/>
    <lineage>
        <taxon>Viruses</taxon>
        <taxon>Duplodnaviria</taxon>
        <taxon>Heunggongvirae</taxon>
        <taxon>Uroviricota</taxon>
        <taxon>Caudoviricetes</taxon>
        <taxon>Vandenendeviridae</taxon>
        <taxon>Gorskivirinae</taxon>
        <taxon>Shenlongvirus</taxon>
        <taxon>Shenlongvirus PPSC2</taxon>
    </lineage>
</organism>
<gene>
    <name evidence="2" type="ORF">PPSC2_82</name>
</gene>
<protein>
    <submittedName>
        <fullName evidence="2">Uncharacterized protein</fullName>
    </submittedName>
</protein>
<evidence type="ECO:0000256" key="1">
    <source>
        <dbReference type="SAM" id="Coils"/>
    </source>
</evidence>
<proteinExistence type="predicted"/>
<dbReference type="Proteomes" id="UP000244827">
    <property type="component" value="Segment"/>
</dbReference>
<keyword evidence="3" id="KW-1185">Reference proteome</keyword>
<feature type="coiled-coil region" evidence="1">
    <location>
        <begin position="138"/>
        <end position="172"/>
    </location>
</feature>